<keyword evidence="2 5" id="KW-0521">NADP</keyword>
<accession>A0A059CHV2</accession>
<dbReference type="PRINTS" id="PR00081">
    <property type="entry name" value="GDHRDH"/>
</dbReference>
<name>A0A059CHV2_EUCGR</name>
<organism evidence="6">
    <name type="scientific">Eucalyptus grandis</name>
    <name type="common">Flooded gum</name>
    <dbReference type="NCBI Taxonomy" id="71139"/>
    <lineage>
        <taxon>Eukaryota</taxon>
        <taxon>Viridiplantae</taxon>
        <taxon>Streptophyta</taxon>
        <taxon>Embryophyta</taxon>
        <taxon>Tracheophyta</taxon>
        <taxon>Spermatophyta</taxon>
        <taxon>Magnoliopsida</taxon>
        <taxon>eudicotyledons</taxon>
        <taxon>Gunneridae</taxon>
        <taxon>Pentapetalae</taxon>
        <taxon>rosids</taxon>
        <taxon>malvids</taxon>
        <taxon>Myrtales</taxon>
        <taxon>Myrtaceae</taxon>
        <taxon>Myrtoideae</taxon>
        <taxon>Eucalypteae</taxon>
        <taxon>Eucalyptus</taxon>
    </lineage>
</organism>
<dbReference type="PANTHER" id="PTHR43490">
    <property type="entry name" value="(+)-NEOMENTHOL DEHYDROGENASE"/>
    <property type="match status" value="1"/>
</dbReference>
<dbReference type="Gene3D" id="3.40.50.720">
    <property type="entry name" value="NAD(P)-binding Rossmann-like Domain"/>
    <property type="match status" value="1"/>
</dbReference>
<comment type="similarity">
    <text evidence="1 4">Belongs to the short-chain dehydrogenases/reductases (SDR) family.</text>
</comment>
<protein>
    <recommendedName>
        <fullName evidence="5">Short-chain dehydrogenase/reductase</fullName>
        <ecNumber evidence="5">1.1.1.-</ecNumber>
    </recommendedName>
</protein>
<dbReference type="CDD" id="cd05324">
    <property type="entry name" value="carb_red_PTCR-like_SDR_c"/>
    <property type="match status" value="1"/>
</dbReference>
<proteinExistence type="inferred from homology"/>
<dbReference type="EMBL" id="KK198756">
    <property type="protein sequence ID" value="KCW78028.1"/>
    <property type="molecule type" value="Genomic_DNA"/>
</dbReference>
<evidence type="ECO:0000256" key="4">
    <source>
        <dbReference type="RuleBase" id="RU000363"/>
    </source>
</evidence>
<dbReference type="GO" id="GO:0016616">
    <property type="term" value="F:oxidoreductase activity, acting on the CH-OH group of donors, NAD or NADP as acceptor"/>
    <property type="evidence" value="ECO:0007669"/>
    <property type="project" value="InterPro"/>
</dbReference>
<reference evidence="6" key="1">
    <citation type="submission" date="2013-07" db="EMBL/GenBank/DDBJ databases">
        <title>The genome of Eucalyptus grandis.</title>
        <authorList>
            <person name="Schmutz J."/>
            <person name="Hayes R."/>
            <person name="Myburg A."/>
            <person name="Tuskan G."/>
            <person name="Grattapaglia D."/>
            <person name="Rokhsar D.S."/>
        </authorList>
    </citation>
    <scope>NUCLEOTIDE SEQUENCE</scope>
    <source>
        <tissue evidence="6">Leaf extractions</tissue>
    </source>
</reference>
<dbReference type="InParanoid" id="A0A059CHV2"/>
<dbReference type="Pfam" id="PF00106">
    <property type="entry name" value="adh_short"/>
    <property type="match status" value="2"/>
</dbReference>
<dbReference type="InterPro" id="IPR002347">
    <property type="entry name" value="SDR_fam"/>
</dbReference>
<dbReference type="EC" id="1.1.1.-" evidence="5"/>
<evidence type="ECO:0000256" key="3">
    <source>
        <dbReference type="ARBA" id="ARBA00023002"/>
    </source>
</evidence>
<dbReference type="Gramene" id="KCW78028">
    <property type="protein sequence ID" value="KCW78028"/>
    <property type="gene ID" value="EUGRSUZ_D02253"/>
</dbReference>
<evidence type="ECO:0000313" key="6">
    <source>
        <dbReference type="EMBL" id="KCW78028.1"/>
    </source>
</evidence>
<evidence type="ECO:0000256" key="5">
    <source>
        <dbReference type="RuleBase" id="RU369024"/>
    </source>
</evidence>
<dbReference type="STRING" id="71139.A0A059CHV2"/>
<sequence length="296" mass="32121">MEESTKRYAVVTGANKGIGFEICRQLASNGIVVVLTSRDEKRGLEAIQKLKDSGLSDYLIFHQLDVSNPSSILALANFIKTQFGKLDILVNNAGVPGVIIDGDALRASGFGKASAQINWNEIMTQPYEAAEACMETNYYGAKRMVGALIDLLQLSDSPRIVNVSSSMGKLERVSNEWARETLSDPKDITEEKVDGIVKALLTDFKDGSSEAKGWPAFMPAYSISKAAMNAYTRILAKKYPSIIVNCVCPGFVKTDINFNTGILSVEEGAESPVKLALLPNGGPSGCFFVRKEESEF</sequence>
<evidence type="ECO:0000256" key="2">
    <source>
        <dbReference type="ARBA" id="ARBA00022857"/>
    </source>
</evidence>
<dbReference type="PROSITE" id="PS00061">
    <property type="entry name" value="ADH_SHORT"/>
    <property type="match status" value="1"/>
</dbReference>
<evidence type="ECO:0000256" key="1">
    <source>
        <dbReference type="ARBA" id="ARBA00006484"/>
    </source>
</evidence>
<dbReference type="InterPro" id="IPR045313">
    <property type="entry name" value="CBR1-like"/>
</dbReference>
<dbReference type="PRINTS" id="PR00080">
    <property type="entry name" value="SDRFAMILY"/>
</dbReference>
<dbReference type="InterPro" id="IPR020904">
    <property type="entry name" value="Sc_DH/Rdtase_CS"/>
</dbReference>
<keyword evidence="3 5" id="KW-0560">Oxidoreductase</keyword>
<dbReference type="PANTHER" id="PTHR43490:SF98">
    <property type="entry name" value="OS02G0640600 PROTEIN"/>
    <property type="match status" value="1"/>
</dbReference>
<gene>
    <name evidence="6" type="ORF">EUGRSUZ_D02253</name>
</gene>
<dbReference type="SUPFAM" id="SSF51735">
    <property type="entry name" value="NAD(P)-binding Rossmann-fold domains"/>
    <property type="match status" value="1"/>
</dbReference>
<dbReference type="InterPro" id="IPR036291">
    <property type="entry name" value="NAD(P)-bd_dom_sf"/>
</dbReference>
<dbReference type="AlphaFoldDB" id="A0A059CHV2"/>
<dbReference type="FunCoup" id="A0A059CHV2">
    <property type="interactions" value="194"/>
</dbReference>
<dbReference type="FunFam" id="3.40.50.720:FF:000312">
    <property type="entry name" value="(+)-neomenthol dehydrogenase"/>
    <property type="match status" value="1"/>
</dbReference>